<dbReference type="SMART" id="SM00220">
    <property type="entry name" value="S_TKc"/>
    <property type="match status" value="1"/>
</dbReference>
<dbReference type="FunFam" id="1.10.510.10:FF:000146">
    <property type="entry name" value="LRR receptor-like serine/threonine-protein kinase IOS1"/>
    <property type="match status" value="1"/>
</dbReference>
<keyword evidence="4" id="KW-0597">Phosphoprotein</keyword>
<evidence type="ECO:0000313" key="21">
    <source>
        <dbReference type="Proteomes" id="UP001324115"/>
    </source>
</evidence>
<dbReference type="PROSITE" id="PS00107">
    <property type="entry name" value="PROTEIN_KINASE_ATP"/>
    <property type="match status" value="1"/>
</dbReference>
<dbReference type="InterPro" id="IPR008271">
    <property type="entry name" value="Ser/Thr_kinase_AS"/>
</dbReference>
<dbReference type="InterPro" id="IPR032675">
    <property type="entry name" value="LRR_dom_sf"/>
</dbReference>
<keyword evidence="21" id="KW-1185">Reference proteome</keyword>
<dbReference type="InterPro" id="IPR017441">
    <property type="entry name" value="Protein_kinase_ATP_BS"/>
</dbReference>
<protein>
    <recommendedName>
        <fullName evidence="2">non-specific serine/threonine protein kinase</fullName>
        <ecNumber evidence="2">2.7.11.1</ecNumber>
    </recommendedName>
</protein>
<keyword evidence="6" id="KW-0808">Transferase</keyword>
<evidence type="ECO:0000256" key="7">
    <source>
        <dbReference type="ARBA" id="ARBA00022692"/>
    </source>
</evidence>
<dbReference type="GO" id="GO:0004674">
    <property type="term" value="F:protein serine/threonine kinase activity"/>
    <property type="evidence" value="ECO:0007669"/>
    <property type="project" value="UniProtKB-KW"/>
</dbReference>
<evidence type="ECO:0000256" key="2">
    <source>
        <dbReference type="ARBA" id="ARBA00012513"/>
    </source>
</evidence>
<dbReference type="FunFam" id="3.80.10.10:FF:000129">
    <property type="entry name" value="Leucine-rich repeat receptor-like kinase"/>
    <property type="match status" value="1"/>
</dbReference>
<dbReference type="AlphaFoldDB" id="A0AAN7IY45"/>
<name>A0AAN7IY45_QUERU</name>
<dbReference type="EC" id="2.7.11.1" evidence="2"/>
<dbReference type="SUPFAM" id="SSF56112">
    <property type="entry name" value="Protein kinase-like (PK-like)"/>
    <property type="match status" value="1"/>
</dbReference>
<keyword evidence="13" id="KW-1133">Transmembrane helix</keyword>
<evidence type="ECO:0000256" key="13">
    <source>
        <dbReference type="ARBA" id="ARBA00022989"/>
    </source>
</evidence>
<evidence type="ECO:0000256" key="5">
    <source>
        <dbReference type="ARBA" id="ARBA00022614"/>
    </source>
</evidence>
<keyword evidence="10 18" id="KW-0547">Nucleotide-binding</keyword>
<dbReference type="PANTHER" id="PTHR45631">
    <property type="entry name" value="OS07G0107800 PROTEIN-RELATED"/>
    <property type="match status" value="1"/>
</dbReference>
<dbReference type="InterPro" id="IPR001245">
    <property type="entry name" value="Ser-Thr/Tyr_kinase_cat_dom"/>
</dbReference>
<dbReference type="InterPro" id="IPR001611">
    <property type="entry name" value="Leu-rich_rpt"/>
</dbReference>
<sequence>MYDALDSIMVLRAWLVFVLLISILDNLKLAKGDSTEHARRRLVDQTPGFISIDCGATIDYLDESTGIFYKSDSGFIDTGTNNVISPEYYSSMVSPTYVRQIKNLRSFPQGTKNCYTLKPEQGKNSNYLIRAFFFYGNYDDKNQPPKFDVYVGVNFWTTVSFSELYQLYGPWETFPDIIHVPLSDTIYVCLINTGSGIPFISALELRPLSKSIYPTNFGALSFGSRLDIGTSSHTGLTRYEDDVYDRLWCSQSTLSNWVPINTSSVINTQDSNDSYQPPAQVLRTAVQPPSGHNALTYVRSYGTNNPYNGGKYYVCFHFAEIAKPTQGKKREFIIDVEDGNYTSEPITLEYLKPLSICPQNGPPFEGLFSFSISATTESGLPPIVNAIEYYSVISLPFEPTDPRDVAAIMYIKQTYTISRDDWQGDPCVPHQYSWSNLTCSSDDTPRIISLDLSSSKLIGEIATSISGLKALQYLDLSYNNLTGNVPEFLAQLPNLKILNLRGNNLKGSVPEDLIQKSRDGSLVLRRRRETAKESNIKSKNRQYSYPEVVEITNSFQTIVGEGGFGKVYLGILKDETKVAIKLLSPSSKQGYKEFQAEAQLLMIVHHRNLVSLVGYCDEGEYKALIYEYMANGNLQQHLSVTNMNVLTWNQRLHIAVDASHGLEYLHNGCKPTIIHRDLKTSNILLNEKMQAKIADFGLSRAFAAENDSHVSSCPAGTIGYLNPEFQKSGNFNKKTDIYSYGIVLFELITGRPAIIRGPEENTHIVDWVHPIIESGDIRNIIDPRLHGQFDINSAWKAVEIAMSCIAPESIQRSDMSEVCAELKECLALEMAHGRSQRMVTGGNKTISNNQLITTSLELESDIAALAR</sequence>
<evidence type="ECO:0000256" key="14">
    <source>
        <dbReference type="ARBA" id="ARBA00023136"/>
    </source>
</evidence>
<comment type="catalytic activity">
    <reaction evidence="17">
        <text>L-seryl-[protein] + ATP = O-phospho-L-seryl-[protein] + ADP + H(+)</text>
        <dbReference type="Rhea" id="RHEA:17989"/>
        <dbReference type="Rhea" id="RHEA-COMP:9863"/>
        <dbReference type="Rhea" id="RHEA-COMP:11604"/>
        <dbReference type="ChEBI" id="CHEBI:15378"/>
        <dbReference type="ChEBI" id="CHEBI:29999"/>
        <dbReference type="ChEBI" id="CHEBI:30616"/>
        <dbReference type="ChEBI" id="CHEBI:83421"/>
        <dbReference type="ChEBI" id="CHEBI:456216"/>
        <dbReference type="EC" id="2.7.11.1"/>
    </reaction>
</comment>
<evidence type="ECO:0000256" key="8">
    <source>
        <dbReference type="ARBA" id="ARBA00022729"/>
    </source>
</evidence>
<evidence type="ECO:0000256" key="10">
    <source>
        <dbReference type="ARBA" id="ARBA00022741"/>
    </source>
</evidence>
<dbReference type="GO" id="GO:0016020">
    <property type="term" value="C:membrane"/>
    <property type="evidence" value="ECO:0007669"/>
    <property type="project" value="UniProtKB-SubCell"/>
</dbReference>
<comment type="subcellular location">
    <subcellularLocation>
        <location evidence="1">Membrane</location>
        <topology evidence="1">Single-pass membrane protein</topology>
    </subcellularLocation>
</comment>
<evidence type="ECO:0000256" key="12">
    <source>
        <dbReference type="ARBA" id="ARBA00022840"/>
    </source>
</evidence>
<dbReference type="Pfam" id="PF07714">
    <property type="entry name" value="PK_Tyr_Ser-Thr"/>
    <property type="match status" value="1"/>
</dbReference>
<keyword evidence="12 18" id="KW-0067">ATP-binding</keyword>
<evidence type="ECO:0000256" key="1">
    <source>
        <dbReference type="ARBA" id="ARBA00004167"/>
    </source>
</evidence>
<dbReference type="Gene3D" id="3.30.200.20">
    <property type="entry name" value="Phosphorylase Kinase, domain 1"/>
    <property type="match status" value="1"/>
</dbReference>
<organism evidence="20 21">
    <name type="scientific">Quercus rubra</name>
    <name type="common">Northern red oak</name>
    <name type="synonym">Quercus borealis</name>
    <dbReference type="NCBI Taxonomy" id="3512"/>
    <lineage>
        <taxon>Eukaryota</taxon>
        <taxon>Viridiplantae</taxon>
        <taxon>Streptophyta</taxon>
        <taxon>Embryophyta</taxon>
        <taxon>Tracheophyta</taxon>
        <taxon>Spermatophyta</taxon>
        <taxon>Magnoliopsida</taxon>
        <taxon>eudicotyledons</taxon>
        <taxon>Gunneridae</taxon>
        <taxon>Pentapetalae</taxon>
        <taxon>rosids</taxon>
        <taxon>fabids</taxon>
        <taxon>Fagales</taxon>
        <taxon>Fagaceae</taxon>
        <taxon>Quercus</taxon>
    </lineage>
</organism>
<dbReference type="Gene3D" id="1.10.510.10">
    <property type="entry name" value="Transferase(Phosphotransferase) domain 1"/>
    <property type="match status" value="1"/>
</dbReference>
<reference evidence="20 21" key="1">
    <citation type="journal article" date="2023" name="G3 (Bethesda)">
        <title>A haplotype-resolved chromosome-scale genome for Quercus rubra L. provides insights into the genetics of adaptive traits for red oak species.</title>
        <authorList>
            <person name="Kapoor B."/>
            <person name="Jenkins J."/>
            <person name="Schmutz J."/>
            <person name="Zhebentyayeva T."/>
            <person name="Kuelheim C."/>
            <person name="Coggeshall M."/>
            <person name="Heim C."/>
            <person name="Lasky J.R."/>
            <person name="Leites L."/>
            <person name="Islam-Faridi N."/>
            <person name="Romero-Severson J."/>
            <person name="DeLeo V.L."/>
            <person name="Lucas S.M."/>
            <person name="Lazic D."/>
            <person name="Gailing O."/>
            <person name="Carlson J."/>
            <person name="Staton M."/>
        </authorList>
    </citation>
    <scope>NUCLEOTIDE SEQUENCE [LARGE SCALE GENOMIC DNA]</scope>
    <source>
        <strain evidence="20">Pseudo-F2</strain>
    </source>
</reference>
<dbReference type="InterPro" id="IPR000719">
    <property type="entry name" value="Prot_kinase_dom"/>
</dbReference>
<dbReference type="Pfam" id="PF13855">
    <property type="entry name" value="LRR_8"/>
    <property type="match status" value="1"/>
</dbReference>
<keyword evidence="5" id="KW-0433">Leucine-rich repeat</keyword>
<keyword evidence="11" id="KW-0418">Kinase</keyword>
<dbReference type="GO" id="GO:0005524">
    <property type="term" value="F:ATP binding"/>
    <property type="evidence" value="ECO:0007669"/>
    <property type="project" value="UniProtKB-UniRule"/>
</dbReference>
<dbReference type="Proteomes" id="UP001324115">
    <property type="component" value="Unassembled WGS sequence"/>
</dbReference>
<dbReference type="PROSITE" id="PS50011">
    <property type="entry name" value="PROTEIN_KINASE_DOM"/>
    <property type="match status" value="1"/>
</dbReference>
<keyword evidence="14" id="KW-0472">Membrane</keyword>
<keyword evidence="8" id="KW-0732">Signal</keyword>
<dbReference type="EMBL" id="JAXUIC010000005">
    <property type="protein sequence ID" value="KAK4590877.1"/>
    <property type="molecule type" value="Genomic_DNA"/>
</dbReference>
<evidence type="ECO:0000256" key="9">
    <source>
        <dbReference type="ARBA" id="ARBA00022737"/>
    </source>
</evidence>
<keyword evidence="7" id="KW-0812">Transmembrane</keyword>
<evidence type="ECO:0000256" key="18">
    <source>
        <dbReference type="PROSITE-ProRule" id="PRU10141"/>
    </source>
</evidence>
<dbReference type="InterPro" id="IPR011009">
    <property type="entry name" value="Kinase-like_dom_sf"/>
</dbReference>
<keyword evidence="9" id="KW-0677">Repeat</keyword>
<dbReference type="PROSITE" id="PS00108">
    <property type="entry name" value="PROTEIN_KINASE_ST"/>
    <property type="match status" value="1"/>
</dbReference>
<evidence type="ECO:0000256" key="4">
    <source>
        <dbReference type="ARBA" id="ARBA00022553"/>
    </source>
</evidence>
<dbReference type="SUPFAM" id="SSF52058">
    <property type="entry name" value="L domain-like"/>
    <property type="match status" value="1"/>
</dbReference>
<evidence type="ECO:0000256" key="17">
    <source>
        <dbReference type="ARBA" id="ARBA00048679"/>
    </source>
</evidence>
<feature type="binding site" evidence="18">
    <location>
        <position position="581"/>
    </location>
    <ligand>
        <name>ATP</name>
        <dbReference type="ChEBI" id="CHEBI:30616"/>
    </ligand>
</feature>
<evidence type="ECO:0000256" key="11">
    <source>
        <dbReference type="ARBA" id="ARBA00022777"/>
    </source>
</evidence>
<feature type="domain" description="Protein kinase" evidence="19">
    <location>
        <begin position="553"/>
        <end position="826"/>
    </location>
</feature>
<comment type="catalytic activity">
    <reaction evidence="16">
        <text>L-threonyl-[protein] + ATP = O-phospho-L-threonyl-[protein] + ADP + H(+)</text>
        <dbReference type="Rhea" id="RHEA:46608"/>
        <dbReference type="Rhea" id="RHEA-COMP:11060"/>
        <dbReference type="Rhea" id="RHEA-COMP:11605"/>
        <dbReference type="ChEBI" id="CHEBI:15378"/>
        <dbReference type="ChEBI" id="CHEBI:30013"/>
        <dbReference type="ChEBI" id="CHEBI:30616"/>
        <dbReference type="ChEBI" id="CHEBI:61977"/>
        <dbReference type="ChEBI" id="CHEBI:456216"/>
        <dbReference type="EC" id="2.7.11.1"/>
    </reaction>
</comment>
<dbReference type="Pfam" id="PF12819">
    <property type="entry name" value="Malectin_like"/>
    <property type="match status" value="1"/>
</dbReference>
<dbReference type="FunFam" id="3.30.200.20:FF:000394">
    <property type="entry name" value="Leucine-rich repeat receptor-like protein kinase"/>
    <property type="match status" value="1"/>
</dbReference>
<evidence type="ECO:0000256" key="16">
    <source>
        <dbReference type="ARBA" id="ARBA00047899"/>
    </source>
</evidence>
<keyword evidence="15" id="KW-0675">Receptor</keyword>
<evidence type="ECO:0000256" key="15">
    <source>
        <dbReference type="ARBA" id="ARBA00023170"/>
    </source>
</evidence>
<evidence type="ECO:0000313" key="20">
    <source>
        <dbReference type="EMBL" id="KAK4590877.1"/>
    </source>
</evidence>
<evidence type="ECO:0000256" key="3">
    <source>
        <dbReference type="ARBA" id="ARBA00022527"/>
    </source>
</evidence>
<dbReference type="InterPro" id="IPR024788">
    <property type="entry name" value="Malectin-like_Carb-bd_dom"/>
</dbReference>
<dbReference type="CDD" id="cd14066">
    <property type="entry name" value="STKc_IRAK"/>
    <property type="match status" value="1"/>
</dbReference>
<dbReference type="PANTHER" id="PTHR45631:SF212">
    <property type="entry name" value="PROTEIN KINASE DOMAIN-CONTAINING PROTEIN"/>
    <property type="match status" value="1"/>
</dbReference>
<comment type="caution">
    <text evidence="20">The sequence shown here is derived from an EMBL/GenBank/DDBJ whole genome shotgun (WGS) entry which is preliminary data.</text>
</comment>
<evidence type="ECO:0000259" key="19">
    <source>
        <dbReference type="PROSITE" id="PS50011"/>
    </source>
</evidence>
<keyword evidence="3" id="KW-0723">Serine/threonine-protein kinase</keyword>
<evidence type="ECO:0000256" key="6">
    <source>
        <dbReference type="ARBA" id="ARBA00022679"/>
    </source>
</evidence>
<accession>A0AAN7IY45</accession>
<dbReference type="Gene3D" id="3.80.10.10">
    <property type="entry name" value="Ribonuclease Inhibitor"/>
    <property type="match status" value="1"/>
</dbReference>
<proteinExistence type="predicted"/>
<gene>
    <name evidence="20" type="ORF">RGQ29_021176</name>
</gene>